<evidence type="ECO:0000313" key="2">
    <source>
        <dbReference type="Proteomes" id="UP000198310"/>
    </source>
</evidence>
<keyword evidence="2" id="KW-1185">Reference proteome</keyword>
<evidence type="ECO:0000313" key="1">
    <source>
        <dbReference type="EMBL" id="SNR28413.1"/>
    </source>
</evidence>
<feature type="non-terminal residue" evidence="1">
    <location>
        <position position="39"/>
    </location>
</feature>
<reference evidence="2" key="1">
    <citation type="submission" date="2017-06" db="EMBL/GenBank/DDBJ databases">
        <authorList>
            <person name="Varghese N."/>
            <person name="Submissions S."/>
        </authorList>
    </citation>
    <scope>NUCLEOTIDE SEQUENCE [LARGE SCALE GENOMIC DNA]</scope>
    <source>
        <strain evidence="2">DSM 28041</strain>
    </source>
</reference>
<dbReference type="Proteomes" id="UP000198310">
    <property type="component" value="Unassembled WGS sequence"/>
</dbReference>
<gene>
    <name evidence="1" type="ORF">SAMN06269173_1011</name>
</gene>
<name>A0A238V4A0_9BACT</name>
<organism evidence="1 2">
    <name type="scientific">Hymenobacter mucosus</name>
    <dbReference type="NCBI Taxonomy" id="1411120"/>
    <lineage>
        <taxon>Bacteria</taxon>
        <taxon>Pseudomonadati</taxon>
        <taxon>Bacteroidota</taxon>
        <taxon>Cytophagia</taxon>
        <taxon>Cytophagales</taxon>
        <taxon>Hymenobacteraceae</taxon>
        <taxon>Hymenobacter</taxon>
    </lineage>
</organism>
<sequence length="39" mass="4071">MMQSAVTTRLASLGFAPGVSAHLNLPPAALVEHALRRGE</sequence>
<protein>
    <submittedName>
        <fullName evidence="1">Uncharacterized protein</fullName>
    </submittedName>
</protein>
<dbReference type="AlphaFoldDB" id="A0A238V4A0"/>
<accession>A0A238V4A0</accession>
<proteinExistence type="predicted"/>
<dbReference type="EMBL" id="FZNS01000001">
    <property type="protein sequence ID" value="SNR28413.1"/>
    <property type="molecule type" value="Genomic_DNA"/>
</dbReference>